<organism evidence="1 2">
    <name type="scientific">Thermogutta terrifontis</name>
    <dbReference type="NCBI Taxonomy" id="1331910"/>
    <lineage>
        <taxon>Bacteria</taxon>
        <taxon>Pseudomonadati</taxon>
        <taxon>Planctomycetota</taxon>
        <taxon>Planctomycetia</taxon>
        <taxon>Pirellulales</taxon>
        <taxon>Thermoguttaceae</taxon>
        <taxon>Thermogutta</taxon>
    </lineage>
</organism>
<accession>A0A286RDR0</accession>
<dbReference type="Proteomes" id="UP000215086">
    <property type="component" value="Chromosome"/>
</dbReference>
<sequence length="45" mass="5072">MQDTYSSKKFKAVGGFEIPKIQAANFYRPVAKQVVRQRELASLAV</sequence>
<evidence type="ECO:0000313" key="2">
    <source>
        <dbReference type="Proteomes" id="UP000215086"/>
    </source>
</evidence>
<protein>
    <submittedName>
        <fullName evidence="1">Uncharacterized protein</fullName>
    </submittedName>
</protein>
<evidence type="ECO:0000313" key="1">
    <source>
        <dbReference type="EMBL" id="ASV74082.1"/>
    </source>
</evidence>
<name>A0A286RDR0_9BACT</name>
<proteinExistence type="predicted"/>
<dbReference type="AlphaFoldDB" id="A0A286RDR0"/>
<dbReference type="EMBL" id="CP018477">
    <property type="protein sequence ID" value="ASV74082.1"/>
    <property type="molecule type" value="Genomic_DNA"/>
</dbReference>
<dbReference type="KEGG" id="ttf:THTE_1480"/>
<gene>
    <name evidence="1" type="ORF">THTE_1480</name>
</gene>
<keyword evidence="2" id="KW-1185">Reference proteome</keyword>
<reference evidence="1 2" key="1">
    <citation type="journal article" name="Front. Microbiol.">
        <title>Sugar Metabolism of the First Thermophilic Planctomycete Thermogutta terrifontis: Comparative Genomic and Transcriptomic Approaches.</title>
        <authorList>
            <person name="Elcheninov A.G."/>
            <person name="Menzel P."/>
            <person name="Gudbergsdottir S.R."/>
            <person name="Slesarev A.I."/>
            <person name="Kadnikov V.V."/>
            <person name="Krogh A."/>
            <person name="Bonch-Osmolovskaya E.A."/>
            <person name="Peng X."/>
            <person name="Kublanov I.V."/>
        </authorList>
    </citation>
    <scope>NUCLEOTIDE SEQUENCE [LARGE SCALE GENOMIC DNA]</scope>
    <source>
        <strain evidence="1 2">R1</strain>
    </source>
</reference>